<name>A0A4Z2FCA5_9TELE</name>
<comment type="caution">
    <text evidence="1">The sequence shown here is derived from an EMBL/GenBank/DDBJ whole genome shotgun (WGS) entry which is preliminary data.</text>
</comment>
<dbReference type="OrthoDB" id="10230875at2759"/>
<proteinExistence type="predicted"/>
<reference evidence="1 2" key="1">
    <citation type="submission" date="2019-03" db="EMBL/GenBank/DDBJ databases">
        <title>First draft genome of Liparis tanakae, snailfish: a comprehensive survey of snailfish specific genes.</title>
        <authorList>
            <person name="Kim W."/>
            <person name="Song I."/>
            <person name="Jeong J.-H."/>
            <person name="Kim D."/>
            <person name="Kim S."/>
            <person name="Ryu S."/>
            <person name="Song J.Y."/>
            <person name="Lee S.K."/>
        </authorList>
    </citation>
    <scope>NUCLEOTIDE SEQUENCE [LARGE SCALE GENOMIC DNA]</scope>
    <source>
        <tissue evidence="1">Muscle</tissue>
    </source>
</reference>
<protein>
    <submittedName>
        <fullName evidence="1">Uncharacterized protein</fullName>
    </submittedName>
</protein>
<dbReference type="AlphaFoldDB" id="A0A4Z2FCA5"/>
<keyword evidence="2" id="KW-1185">Reference proteome</keyword>
<dbReference type="EMBL" id="SRLO01001416">
    <property type="protein sequence ID" value="TNN38022.1"/>
    <property type="molecule type" value="Genomic_DNA"/>
</dbReference>
<evidence type="ECO:0000313" key="2">
    <source>
        <dbReference type="Proteomes" id="UP000314294"/>
    </source>
</evidence>
<sequence>MSSSLRLTKLAMVVGRLDKSLSGMLSFFKAWQLKSCCGNTEEGKQWNIIILRPISQSNSLHLPLITSLVPHYLHLVLTPLLTCSPSPH</sequence>
<accession>A0A4Z2FCA5</accession>
<organism evidence="1 2">
    <name type="scientific">Liparis tanakae</name>
    <name type="common">Tanaka's snailfish</name>
    <dbReference type="NCBI Taxonomy" id="230148"/>
    <lineage>
        <taxon>Eukaryota</taxon>
        <taxon>Metazoa</taxon>
        <taxon>Chordata</taxon>
        <taxon>Craniata</taxon>
        <taxon>Vertebrata</taxon>
        <taxon>Euteleostomi</taxon>
        <taxon>Actinopterygii</taxon>
        <taxon>Neopterygii</taxon>
        <taxon>Teleostei</taxon>
        <taxon>Neoteleostei</taxon>
        <taxon>Acanthomorphata</taxon>
        <taxon>Eupercaria</taxon>
        <taxon>Perciformes</taxon>
        <taxon>Cottioidei</taxon>
        <taxon>Cottales</taxon>
        <taxon>Liparidae</taxon>
        <taxon>Liparis</taxon>
    </lineage>
</organism>
<evidence type="ECO:0000313" key="1">
    <source>
        <dbReference type="EMBL" id="TNN38022.1"/>
    </source>
</evidence>
<gene>
    <name evidence="1" type="ORF">EYF80_051808</name>
</gene>
<dbReference type="Proteomes" id="UP000314294">
    <property type="component" value="Unassembled WGS sequence"/>
</dbReference>